<dbReference type="EMBL" id="CAIIXF020000005">
    <property type="protein sequence ID" value="CAH1782669.1"/>
    <property type="molecule type" value="Genomic_DNA"/>
</dbReference>
<accession>A0A8S4NRC9</accession>
<evidence type="ECO:0000313" key="4">
    <source>
        <dbReference type="Proteomes" id="UP000749559"/>
    </source>
</evidence>
<feature type="non-terminal residue" evidence="3">
    <location>
        <position position="128"/>
    </location>
</feature>
<sequence>RLLGILTGILSSTSLTFGGLCVQQLSDRDIGNFQLVFLRMIPHLFMASIWLIKTQGEKNKNLNALRTRDKLFNLINSAIYTSAVVMLVAGLRTMAGMGSIYSIMSSGRLVLVVILSRIFLKESLNLIK</sequence>
<evidence type="ECO:0000259" key="2">
    <source>
        <dbReference type="Pfam" id="PF00892"/>
    </source>
</evidence>
<dbReference type="GO" id="GO:0016020">
    <property type="term" value="C:membrane"/>
    <property type="evidence" value="ECO:0007669"/>
    <property type="project" value="InterPro"/>
</dbReference>
<evidence type="ECO:0000313" key="3">
    <source>
        <dbReference type="EMBL" id="CAH1782669.1"/>
    </source>
</evidence>
<name>A0A8S4NRC9_OWEFU</name>
<protein>
    <recommendedName>
        <fullName evidence="2">EamA domain-containing protein</fullName>
    </recommendedName>
</protein>
<feature type="non-terminal residue" evidence="3">
    <location>
        <position position="1"/>
    </location>
</feature>
<reference evidence="3" key="1">
    <citation type="submission" date="2022-03" db="EMBL/GenBank/DDBJ databases">
        <authorList>
            <person name="Martin C."/>
        </authorList>
    </citation>
    <scope>NUCLEOTIDE SEQUENCE</scope>
</reference>
<proteinExistence type="predicted"/>
<keyword evidence="4" id="KW-1185">Reference proteome</keyword>
<dbReference type="InterPro" id="IPR000620">
    <property type="entry name" value="EamA_dom"/>
</dbReference>
<keyword evidence="1" id="KW-1133">Transmembrane helix</keyword>
<dbReference type="Proteomes" id="UP000749559">
    <property type="component" value="Unassembled WGS sequence"/>
</dbReference>
<organism evidence="3 4">
    <name type="scientific">Owenia fusiformis</name>
    <name type="common">Polychaete worm</name>
    <dbReference type="NCBI Taxonomy" id="6347"/>
    <lineage>
        <taxon>Eukaryota</taxon>
        <taxon>Metazoa</taxon>
        <taxon>Spiralia</taxon>
        <taxon>Lophotrochozoa</taxon>
        <taxon>Annelida</taxon>
        <taxon>Polychaeta</taxon>
        <taxon>Sedentaria</taxon>
        <taxon>Canalipalpata</taxon>
        <taxon>Sabellida</taxon>
        <taxon>Oweniida</taxon>
        <taxon>Oweniidae</taxon>
        <taxon>Owenia</taxon>
    </lineage>
</organism>
<feature type="transmembrane region" description="Helical" evidence="1">
    <location>
        <begin position="34"/>
        <end position="52"/>
    </location>
</feature>
<evidence type="ECO:0000256" key="1">
    <source>
        <dbReference type="SAM" id="Phobius"/>
    </source>
</evidence>
<comment type="caution">
    <text evidence="3">The sequence shown here is derived from an EMBL/GenBank/DDBJ whole genome shotgun (WGS) entry which is preliminary data.</text>
</comment>
<dbReference type="Gene3D" id="1.10.3730.20">
    <property type="match status" value="1"/>
</dbReference>
<feature type="transmembrane region" description="Helical" evidence="1">
    <location>
        <begin position="100"/>
        <end position="120"/>
    </location>
</feature>
<feature type="transmembrane region" description="Helical" evidence="1">
    <location>
        <begin position="73"/>
        <end position="94"/>
    </location>
</feature>
<gene>
    <name evidence="3" type="ORF">OFUS_LOCUS9091</name>
</gene>
<keyword evidence="1" id="KW-0812">Transmembrane</keyword>
<dbReference type="AlphaFoldDB" id="A0A8S4NRC9"/>
<feature type="domain" description="EamA" evidence="2">
    <location>
        <begin position="3"/>
        <end position="127"/>
    </location>
</feature>
<keyword evidence="1" id="KW-0472">Membrane</keyword>
<dbReference type="Pfam" id="PF00892">
    <property type="entry name" value="EamA"/>
    <property type="match status" value="1"/>
</dbReference>